<sequence>MAVRICVVTGMIAAAMIETVSIVSGGIADGDIVAYSRHLCMDQPNQVQELAGTADRPTMLVETTRIYVTYTRFYINTTIQSSQIQLNTIQSNQIQSNRIKYNII</sequence>
<evidence type="ECO:0000313" key="2">
    <source>
        <dbReference type="Proteomes" id="UP001448207"/>
    </source>
</evidence>
<comment type="caution">
    <text evidence="1">The sequence shown here is derived from an EMBL/GenBank/DDBJ whole genome shotgun (WGS) entry which is preliminary data.</text>
</comment>
<protein>
    <submittedName>
        <fullName evidence="1">Uncharacterized protein</fullName>
    </submittedName>
</protein>
<name>A0ABR3B8F1_PHYBL</name>
<gene>
    <name evidence="1" type="ORF">J3Q64DRAFT_1213267</name>
</gene>
<reference evidence="1 2" key="1">
    <citation type="submission" date="2024-04" db="EMBL/GenBank/DDBJ databases">
        <title>Symmetric and asymmetric DNA N6-adenine methylation regulates different biological responses in Mucorales.</title>
        <authorList>
            <consortium name="Lawrence Berkeley National Laboratory"/>
            <person name="Lax C."/>
            <person name="Mondo S.J."/>
            <person name="Osorio-Concepcion M."/>
            <person name="Muszewska A."/>
            <person name="Corrochano-Luque M."/>
            <person name="Gutierrez G."/>
            <person name="Riley R."/>
            <person name="Lipzen A."/>
            <person name="Guo J."/>
            <person name="Hundley H."/>
            <person name="Amirebrahimi M."/>
            <person name="Ng V."/>
            <person name="Lorenzo-Gutierrez D."/>
            <person name="Binder U."/>
            <person name="Yang J."/>
            <person name="Song Y."/>
            <person name="Canovas D."/>
            <person name="Navarro E."/>
            <person name="Freitag M."/>
            <person name="Gabaldon T."/>
            <person name="Grigoriev I.V."/>
            <person name="Corrochano L.M."/>
            <person name="Nicolas F.E."/>
            <person name="Garre V."/>
        </authorList>
    </citation>
    <scope>NUCLEOTIDE SEQUENCE [LARGE SCALE GENOMIC DNA]</scope>
    <source>
        <strain evidence="1 2">L51</strain>
    </source>
</reference>
<keyword evidence="2" id="KW-1185">Reference proteome</keyword>
<organism evidence="1 2">
    <name type="scientific">Phycomyces blakesleeanus</name>
    <dbReference type="NCBI Taxonomy" id="4837"/>
    <lineage>
        <taxon>Eukaryota</taxon>
        <taxon>Fungi</taxon>
        <taxon>Fungi incertae sedis</taxon>
        <taxon>Mucoromycota</taxon>
        <taxon>Mucoromycotina</taxon>
        <taxon>Mucoromycetes</taxon>
        <taxon>Mucorales</taxon>
        <taxon>Phycomycetaceae</taxon>
        <taxon>Phycomyces</taxon>
    </lineage>
</organism>
<evidence type="ECO:0000313" key="1">
    <source>
        <dbReference type="EMBL" id="KAL0092339.1"/>
    </source>
</evidence>
<proteinExistence type="predicted"/>
<dbReference type="EMBL" id="JBCLYO010000002">
    <property type="protein sequence ID" value="KAL0092339.1"/>
    <property type="molecule type" value="Genomic_DNA"/>
</dbReference>
<dbReference type="Proteomes" id="UP001448207">
    <property type="component" value="Unassembled WGS sequence"/>
</dbReference>
<accession>A0ABR3B8F1</accession>